<sequence>MTFSGGDAWTVILLAALFVYAIRFLGMTFGSRLPKTGGARRAMDALPGTIFAALVFPGLAEAGFPGLAAAGVIFLAVRKTGSVFLAMMLGMAAVAVLRLLSGN</sequence>
<dbReference type="AlphaFoldDB" id="A0A4R8MAT0"/>
<name>A0A4R8MAT0_9BACT</name>
<reference evidence="2 3" key="1">
    <citation type="submission" date="2019-03" db="EMBL/GenBank/DDBJ databases">
        <title>Genomic Encyclopedia of Type Strains, Phase IV (KMG-IV): sequencing the most valuable type-strain genomes for metagenomic binning, comparative biology and taxonomic classification.</title>
        <authorList>
            <person name="Goeker M."/>
        </authorList>
    </citation>
    <scope>NUCLEOTIDE SEQUENCE [LARGE SCALE GENOMIC DNA]</scope>
    <source>
        <strain evidence="2 3">DSM 25964</strain>
    </source>
</reference>
<protein>
    <submittedName>
        <fullName evidence="2">Branched-subunit amino acid transport protein</fullName>
    </submittedName>
</protein>
<keyword evidence="1" id="KW-1133">Transmembrane helix</keyword>
<evidence type="ECO:0000313" key="3">
    <source>
        <dbReference type="Proteomes" id="UP000295066"/>
    </source>
</evidence>
<accession>A0A4R8MAT0</accession>
<feature type="transmembrane region" description="Helical" evidence="1">
    <location>
        <begin position="6"/>
        <end position="29"/>
    </location>
</feature>
<dbReference type="Proteomes" id="UP000295066">
    <property type="component" value="Unassembled WGS sequence"/>
</dbReference>
<dbReference type="EMBL" id="SORI01000003">
    <property type="protein sequence ID" value="TDY62789.1"/>
    <property type="molecule type" value="Genomic_DNA"/>
</dbReference>
<evidence type="ECO:0000256" key="1">
    <source>
        <dbReference type="SAM" id="Phobius"/>
    </source>
</evidence>
<dbReference type="OrthoDB" id="7359303at2"/>
<proteinExistence type="predicted"/>
<keyword evidence="1" id="KW-0472">Membrane</keyword>
<dbReference type="RefSeq" id="WP_133956328.1">
    <property type="nucleotide sequence ID" value="NZ_SORI01000003.1"/>
</dbReference>
<feature type="transmembrane region" description="Helical" evidence="1">
    <location>
        <begin position="50"/>
        <end position="77"/>
    </location>
</feature>
<gene>
    <name evidence="2" type="ORF">C8D99_1039</name>
</gene>
<keyword evidence="1" id="KW-0812">Transmembrane</keyword>
<organism evidence="2 3">
    <name type="scientific">Aminivibrio pyruvatiphilus</name>
    <dbReference type="NCBI Taxonomy" id="1005740"/>
    <lineage>
        <taxon>Bacteria</taxon>
        <taxon>Thermotogati</taxon>
        <taxon>Synergistota</taxon>
        <taxon>Synergistia</taxon>
        <taxon>Synergistales</taxon>
        <taxon>Aminobacteriaceae</taxon>
        <taxon>Aminivibrio</taxon>
    </lineage>
</organism>
<dbReference type="InterPro" id="IPR008407">
    <property type="entry name" value="Brnchd-chn_aa_trnsp_AzlD"/>
</dbReference>
<dbReference type="Pfam" id="PF05437">
    <property type="entry name" value="AzlD"/>
    <property type="match status" value="1"/>
</dbReference>
<keyword evidence="3" id="KW-1185">Reference proteome</keyword>
<comment type="caution">
    <text evidence="2">The sequence shown here is derived from an EMBL/GenBank/DDBJ whole genome shotgun (WGS) entry which is preliminary data.</text>
</comment>
<evidence type="ECO:0000313" key="2">
    <source>
        <dbReference type="EMBL" id="TDY62789.1"/>
    </source>
</evidence>
<feature type="transmembrane region" description="Helical" evidence="1">
    <location>
        <begin position="83"/>
        <end position="100"/>
    </location>
</feature>